<evidence type="ECO:0000256" key="5">
    <source>
        <dbReference type="ARBA" id="ARBA00022777"/>
    </source>
</evidence>
<evidence type="ECO:0000256" key="3">
    <source>
        <dbReference type="ARBA" id="ARBA00022553"/>
    </source>
</evidence>
<dbReference type="InterPro" id="IPR003661">
    <property type="entry name" value="HisK_dim/P_dom"/>
</dbReference>
<dbReference type="InterPro" id="IPR035965">
    <property type="entry name" value="PAS-like_dom_sf"/>
</dbReference>
<evidence type="ECO:0000256" key="4">
    <source>
        <dbReference type="ARBA" id="ARBA00022679"/>
    </source>
</evidence>
<evidence type="ECO:0000256" key="1">
    <source>
        <dbReference type="ARBA" id="ARBA00000085"/>
    </source>
</evidence>
<dbReference type="EC" id="2.7.13.3" evidence="2"/>
<gene>
    <name evidence="9" type="ORF">ROI90_14205</name>
</gene>
<dbReference type="Gene3D" id="1.10.287.130">
    <property type="match status" value="1"/>
</dbReference>
<dbReference type="InterPro" id="IPR013655">
    <property type="entry name" value="PAS_fold_3"/>
</dbReference>
<dbReference type="InterPro" id="IPR001610">
    <property type="entry name" value="PAC"/>
</dbReference>
<dbReference type="PANTHER" id="PTHR43304">
    <property type="entry name" value="PHYTOCHROME-LIKE PROTEIN CPH1"/>
    <property type="match status" value="1"/>
</dbReference>
<reference evidence="9 10" key="1">
    <citation type="submission" date="2023-10" db="EMBL/GenBank/DDBJ databases">
        <title>Hymenobacter endophyticus sp. nov., an isolate from the leaf tissues of wheat.</title>
        <authorList>
            <person name="Dai Y."/>
        </authorList>
    </citation>
    <scope>NUCLEOTIDE SEQUENCE [LARGE SCALE GENOMIC DNA]</scope>
    <source>
        <strain evidence="9 10">ZK17L-C2</strain>
    </source>
</reference>
<dbReference type="PROSITE" id="PS50112">
    <property type="entry name" value="PAS"/>
    <property type="match status" value="1"/>
</dbReference>
<dbReference type="InterPro" id="IPR052162">
    <property type="entry name" value="Sensor_kinase/Photoreceptor"/>
</dbReference>
<dbReference type="SUPFAM" id="SSF47384">
    <property type="entry name" value="Homodimeric domain of signal transducing histidine kinase"/>
    <property type="match status" value="1"/>
</dbReference>
<evidence type="ECO:0000259" key="7">
    <source>
        <dbReference type="PROSITE" id="PS50112"/>
    </source>
</evidence>
<dbReference type="SUPFAM" id="SSF55874">
    <property type="entry name" value="ATPase domain of HSP90 chaperone/DNA topoisomerase II/histidine kinase"/>
    <property type="match status" value="1"/>
</dbReference>
<keyword evidence="4" id="KW-0808">Transferase</keyword>
<dbReference type="InterPro" id="IPR036097">
    <property type="entry name" value="HisK_dim/P_sf"/>
</dbReference>
<feature type="domain" description="PAS" evidence="7">
    <location>
        <begin position="121"/>
        <end position="194"/>
    </location>
</feature>
<dbReference type="Pfam" id="PF02518">
    <property type="entry name" value="HATPase_c"/>
    <property type="match status" value="1"/>
</dbReference>
<dbReference type="InterPro" id="IPR003594">
    <property type="entry name" value="HATPase_dom"/>
</dbReference>
<dbReference type="InterPro" id="IPR004358">
    <property type="entry name" value="Sig_transdc_His_kin-like_C"/>
</dbReference>
<dbReference type="InterPro" id="IPR005467">
    <property type="entry name" value="His_kinase_dom"/>
</dbReference>
<evidence type="ECO:0000313" key="9">
    <source>
        <dbReference type="EMBL" id="MDU0371557.1"/>
    </source>
</evidence>
<comment type="catalytic activity">
    <reaction evidence="1">
        <text>ATP + protein L-histidine = ADP + protein N-phospho-L-histidine.</text>
        <dbReference type="EC" id="2.7.13.3"/>
    </reaction>
</comment>
<dbReference type="SMART" id="SM00387">
    <property type="entry name" value="HATPase_c"/>
    <property type="match status" value="1"/>
</dbReference>
<dbReference type="Proteomes" id="UP001250698">
    <property type="component" value="Unassembled WGS sequence"/>
</dbReference>
<feature type="domain" description="PAC" evidence="8">
    <location>
        <begin position="325"/>
        <end position="377"/>
    </location>
</feature>
<keyword evidence="3" id="KW-0597">Phosphoprotein</keyword>
<evidence type="ECO:0000259" key="6">
    <source>
        <dbReference type="PROSITE" id="PS50109"/>
    </source>
</evidence>
<dbReference type="PRINTS" id="PR00344">
    <property type="entry name" value="BCTRLSENSOR"/>
</dbReference>
<dbReference type="Pfam" id="PF08447">
    <property type="entry name" value="PAS_3"/>
    <property type="match status" value="1"/>
</dbReference>
<dbReference type="NCBIfam" id="TIGR00229">
    <property type="entry name" value="sensory_box"/>
    <property type="match status" value="2"/>
</dbReference>
<keyword evidence="5 9" id="KW-0418">Kinase</keyword>
<organism evidence="9 10">
    <name type="scientific">Hymenobacter endophyticus</name>
    <dbReference type="NCBI Taxonomy" id="3076335"/>
    <lineage>
        <taxon>Bacteria</taxon>
        <taxon>Pseudomonadati</taxon>
        <taxon>Bacteroidota</taxon>
        <taxon>Cytophagia</taxon>
        <taxon>Cytophagales</taxon>
        <taxon>Hymenobacteraceae</taxon>
        <taxon>Hymenobacter</taxon>
    </lineage>
</organism>
<dbReference type="Gene3D" id="3.30.450.20">
    <property type="entry name" value="PAS domain"/>
    <property type="match status" value="3"/>
</dbReference>
<dbReference type="SMART" id="SM00086">
    <property type="entry name" value="PAC"/>
    <property type="match status" value="1"/>
</dbReference>
<evidence type="ECO:0000259" key="8">
    <source>
        <dbReference type="PROSITE" id="PS50113"/>
    </source>
</evidence>
<dbReference type="InterPro" id="IPR000700">
    <property type="entry name" value="PAS-assoc_C"/>
</dbReference>
<dbReference type="Gene3D" id="3.30.565.10">
    <property type="entry name" value="Histidine kinase-like ATPase, C-terminal domain"/>
    <property type="match status" value="1"/>
</dbReference>
<dbReference type="GO" id="GO:0016301">
    <property type="term" value="F:kinase activity"/>
    <property type="evidence" value="ECO:0007669"/>
    <property type="project" value="UniProtKB-KW"/>
</dbReference>
<dbReference type="SUPFAM" id="SSF55785">
    <property type="entry name" value="PYP-like sensor domain (PAS domain)"/>
    <property type="match status" value="3"/>
</dbReference>
<dbReference type="InterPro" id="IPR013656">
    <property type="entry name" value="PAS_4"/>
</dbReference>
<keyword evidence="10" id="KW-1185">Reference proteome</keyword>
<dbReference type="InterPro" id="IPR000014">
    <property type="entry name" value="PAS"/>
</dbReference>
<dbReference type="EMBL" id="JAWDJT010000009">
    <property type="protein sequence ID" value="MDU0371557.1"/>
    <property type="molecule type" value="Genomic_DNA"/>
</dbReference>
<dbReference type="SMART" id="SM00091">
    <property type="entry name" value="PAS"/>
    <property type="match status" value="3"/>
</dbReference>
<dbReference type="RefSeq" id="WP_315999019.1">
    <property type="nucleotide sequence ID" value="NZ_JAWDJT010000009.1"/>
</dbReference>
<feature type="domain" description="Histidine kinase" evidence="6">
    <location>
        <begin position="395"/>
        <end position="605"/>
    </location>
</feature>
<comment type="caution">
    <text evidence="9">The sequence shown here is derived from an EMBL/GenBank/DDBJ whole genome shotgun (WGS) entry which is preliminary data.</text>
</comment>
<dbReference type="Pfam" id="PF08448">
    <property type="entry name" value="PAS_4"/>
    <property type="match status" value="1"/>
</dbReference>
<accession>A0ABU3TJL8</accession>
<dbReference type="InterPro" id="IPR036890">
    <property type="entry name" value="HATPase_C_sf"/>
</dbReference>
<dbReference type="PANTHER" id="PTHR43304:SF1">
    <property type="entry name" value="PAC DOMAIN-CONTAINING PROTEIN"/>
    <property type="match status" value="1"/>
</dbReference>
<dbReference type="CDD" id="cd00082">
    <property type="entry name" value="HisKA"/>
    <property type="match status" value="1"/>
</dbReference>
<evidence type="ECO:0000256" key="2">
    <source>
        <dbReference type="ARBA" id="ARBA00012438"/>
    </source>
</evidence>
<proteinExistence type="predicted"/>
<dbReference type="PROSITE" id="PS50109">
    <property type="entry name" value="HIS_KIN"/>
    <property type="match status" value="1"/>
</dbReference>
<evidence type="ECO:0000313" key="10">
    <source>
        <dbReference type="Proteomes" id="UP001250698"/>
    </source>
</evidence>
<dbReference type="PROSITE" id="PS50113">
    <property type="entry name" value="PAC"/>
    <property type="match status" value="1"/>
</dbReference>
<name>A0ABU3TJL8_9BACT</name>
<protein>
    <recommendedName>
        <fullName evidence="2">histidine kinase</fullName>
        <ecNumber evidence="2">2.7.13.3</ecNumber>
    </recommendedName>
</protein>
<dbReference type="CDD" id="cd00130">
    <property type="entry name" value="PAS"/>
    <property type="match status" value="2"/>
</dbReference>
<sequence length="605" mass="67490">MIPEQAQFLLNPRAVVVLDAAGNLLRVTTGFANLMQLPADELLRTNLTALLSGPEARLLPQLLQQALAGRPVDFTTELPRQRGPLTMLLLPLPGSPEQPAQLYGVVQSTESGGGTQAALERQRHLATVLNATADVVFVLSVEGPDYRFVYVNKAFETTTGLSADKVVGKLVQAIIPEPSLSEVLQHYQLAVTTRHPVSWLEVSEYPNGRKTGEVSVTPVFAADGSCQLVGTVHDLTRQKEAEARLEVSNERFRYVLKATTDALYDWNIAADTLYWGEGFETLFGHHLEQNPTPFSKWGDLVEPTEHDRVVAGLRHTALETTNEFWQQTYRFRRADGSWAFVYDRGYILRDEQGRAFRMIGAMQDVSAQQEAEEQQNLLLKRLEKQNADLQQFTYIVSHNLRAPLANSLGYATLLSKVEKTSGVFEESLKNLHTSLQLLDTVVADVTSILSVRDQQGSMRPEAVAIAKVCQQALHSLQQQLDAYGAQVLCQIPDDFQILGSRAYFHSIFHNLLSNAIKYRSDERPLQVVIKADALPDGHRQLVVRDNGQGFDAGQNDVFQLYRRFHPSMPGRGIGLYLVRAHVESMNGRISVWSEVNTGTQFTLLF</sequence>